<protein>
    <submittedName>
        <fullName evidence="3">LodA/GoxA family CTQ-dependent oxidase</fullName>
    </submittedName>
</protein>
<dbReference type="Pfam" id="PF18417">
    <property type="entry name" value="LodA_C"/>
    <property type="match status" value="1"/>
</dbReference>
<reference evidence="3" key="2">
    <citation type="submission" date="2022-04" db="EMBL/GenBank/DDBJ databases">
        <authorList>
            <person name="Bromfield E.S.P."/>
            <person name="Cloutier S."/>
        </authorList>
    </citation>
    <scope>NUCLEOTIDE SEQUENCE</scope>
    <source>
        <strain evidence="3">1S5</strain>
        <plasmid evidence="3">pBb1S5b</plasmid>
    </source>
</reference>
<reference evidence="3" key="1">
    <citation type="journal article" date="2017" name="Syst. Appl. Microbiol.">
        <title>Soybeans inoculated with root zone soils of Canadian native legumes harbour diverse and novel Bradyrhizobium spp. that possess agricultural potential.</title>
        <authorList>
            <person name="Bromfield E.S.P."/>
            <person name="Cloutier S."/>
            <person name="Tambong J.T."/>
            <person name="Tran Thi T.V."/>
        </authorList>
    </citation>
    <scope>NUCLEOTIDE SEQUENCE</scope>
    <source>
        <strain evidence="3">1S5</strain>
    </source>
</reference>
<dbReference type="Pfam" id="PF17990">
    <property type="entry name" value="LodA_N"/>
    <property type="match status" value="1"/>
</dbReference>
<dbReference type="CDD" id="cd14731">
    <property type="entry name" value="LodA_like_1"/>
    <property type="match status" value="1"/>
</dbReference>
<dbReference type="InterPro" id="IPR033798">
    <property type="entry name" value="LodA-like"/>
</dbReference>
<sequence>MATAEKLPAGIVRAAIHPSIGIARVGNSSDGSFYGPEITDPQPHPAGFYRDGSGALKRQSARFRIYGLDADGKPLAELTAIDATIAWTVHLANKKASWYEFQLAQDIPEALSAPAQMLRNITVSDRASLSIDPGPRSISGPNVKGGPQHIFDTGSFMGTPVYLGELRTDEAGRLVVLGGRGKSASHTGTRAITFANNDGWYDDVSDGPVTAEVTIGGTTLPVDPAWVVVAPPNYAPLQKSVRTMWDLMRDVANSSPRLKPKAPPRTSFERDIRPLFERLAGLQWVNEGFAAYFGWRSPDYLVSPECLARLNSRDDSEKQTREMVASQFRRADRDAWSPVPWPWMYGDAMNIPTPKTSNAFTTLTPLQLTMLDHWADGDFDADYDPARKPPRIIEDVPLAEQPAMLDRASLEFCLADAFHPGCEMTWPMRQTSMYMAPFRLRHAADMNDDPSYGAAFTPDMVTLPDGPLYGQVAGGVTRWMAVPWQADTASCRSGYPSDPPVYAPHLPTFWPARVPNQVLSNANYDIVMKSKSLDDRLKAFATRSDWLAPIMHGGYLDQINSFIGDIGQMGVVEMRDGPKGDPAFPAMIGVQDVPPQPLVVAATRTLAPAASEAHDLARIDKVRRFPFGLKTLM</sequence>
<dbReference type="InterPro" id="IPR041168">
    <property type="entry name" value="LodA_N"/>
</dbReference>
<evidence type="ECO:0000259" key="1">
    <source>
        <dbReference type="Pfam" id="PF17990"/>
    </source>
</evidence>
<dbReference type="RefSeq" id="WP_166107113.1">
    <property type="nucleotide sequence ID" value="NZ_CP096257.1"/>
</dbReference>
<feature type="domain" description="L-Lysine epsilon oxidase N-terminal" evidence="1">
    <location>
        <begin position="17"/>
        <end position="229"/>
    </location>
</feature>
<organism evidence="3 4">
    <name type="scientific">Bradyrhizobium barranii subsp. apii</name>
    <dbReference type="NCBI Taxonomy" id="2819348"/>
    <lineage>
        <taxon>Bacteria</taxon>
        <taxon>Pseudomonadati</taxon>
        <taxon>Pseudomonadota</taxon>
        <taxon>Alphaproteobacteria</taxon>
        <taxon>Hyphomicrobiales</taxon>
        <taxon>Nitrobacteraceae</taxon>
        <taxon>Bradyrhizobium</taxon>
        <taxon>Bradyrhizobium barranii</taxon>
    </lineage>
</organism>
<evidence type="ECO:0000313" key="4">
    <source>
        <dbReference type="Proteomes" id="UP000551709"/>
    </source>
</evidence>
<geneLocation type="plasmid" evidence="3 4">
    <name>pBb1S5b</name>
</geneLocation>
<dbReference type="Proteomes" id="UP000551709">
    <property type="component" value="Plasmid pBb1S5b"/>
</dbReference>
<keyword evidence="3" id="KW-0614">Plasmid</keyword>
<name>A0A8T5VVU0_9BRAD</name>
<accession>A0A8T5VVU0</accession>
<evidence type="ECO:0000259" key="2">
    <source>
        <dbReference type="Pfam" id="PF18417"/>
    </source>
</evidence>
<dbReference type="EMBL" id="CP096257">
    <property type="protein sequence ID" value="UPT92450.1"/>
    <property type="molecule type" value="Genomic_DNA"/>
</dbReference>
<feature type="domain" description="L-lysine epsilon oxidase C-terminal" evidence="2">
    <location>
        <begin position="355"/>
        <end position="510"/>
    </location>
</feature>
<evidence type="ECO:0000313" key="3">
    <source>
        <dbReference type="EMBL" id="UPT92450.1"/>
    </source>
</evidence>
<dbReference type="InterPro" id="IPR041173">
    <property type="entry name" value="LodA_C"/>
</dbReference>
<proteinExistence type="predicted"/>
<dbReference type="AlphaFoldDB" id="A0A8T5VVU0"/>
<gene>
    <name evidence="3" type="ORF">HAP41_0000049285</name>
</gene>